<dbReference type="EMBL" id="CM001235">
    <property type="protein sequence ID" value="EHA48133.1"/>
    <property type="molecule type" value="Genomic_DNA"/>
</dbReference>
<proteinExistence type="predicted"/>
<dbReference type="VEuPathDB" id="FungiDB:MGG_17305"/>
<name>G4NBM8_PYRO7</name>
<dbReference type="HOGENOM" id="CLU_2292252_0_0_1"/>
<dbReference type="AlphaFoldDB" id="G4NBM8"/>
<dbReference type="GeneID" id="12986612"/>
<reference key="2">
    <citation type="submission" date="2011-05" db="EMBL/GenBank/DDBJ databases">
        <title>The Genome Sequence of Magnaporthe oryzae 70-15.</title>
        <authorList>
            <consortium name="The Broad Institute Genome Sequencing Platform"/>
            <person name="Ma L.-J."/>
            <person name="Dead R."/>
            <person name="Young S.K."/>
            <person name="Zeng Q."/>
            <person name="Gargeya S."/>
            <person name="Fitzgerald M."/>
            <person name="Haas B."/>
            <person name="Abouelleil A."/>
            <person name="Alvarado L."/>
            <person name="Arachchi H.M."/>
            <person name="Berlin A."/>
            <person name="Brown A."/>
            <person name="Chapman S.B."/>
            <person name="Chen Z."/>
            <person name="Dunbar C."/>
            <person name="Freedman E."/>
            <person name="Gearin G."/>
            <person name="Gellesch M."/>
            <person name="Goldberg J."/>
            <person name="Griggs A."/>
            <person name="Gujja S."/>
            <person name="Heiman D."/>
            <person name="Howarth C."/>
            <person name="Larson L."/>
            <person name="Lui A."/>
            <person name="MacDonald P.J.P."/>
            <person name="Mehta T."/>
            <person name="Montmayeur A."/>
            <person name="Murphy C."/>
            <person name="Neiman D."/>
            <person name="Pearson M."/>
            <person name="Priest M."/>
            <person name="Roberts A."/>
            <person name="Saif S."/>
            <person name="Shea T."/>
            <person name="Shenoy N."/>
            <person name="Sisk P."/>
            <person name="Stolte C."/>
            <person name="Sykes S."/>
            <person name="Yandava C."/>
            <person name="Wortman J."/>
            <person name="Nusbaum C."/>
            <person name="Birren B."/>
        </authorList>
    </citation>
    <scope>NUCLEOTIDE SEQUENCE</scope>
    <source>
        <strain>70-15</strain>
    </source>
</reference>
<dbReference type="Proteomes" id="UP000009058">
    <property type="component" value="Chromosome 5"/>
</dbReference>
<protein>
    <submittedName>
        <fullName evidence="1">Uncharacterized protein</fullName>
    </submittedName>
</protein>
<accession>G4NBM8</accession>
<gene>
    <name evidence="1" type="ORF">MGG_17305</name>
</gene>
<reference evidence="1 2" key="1">
    <citation type="journal article" date="2005" name="Nature">
        <title>The genome sequence of the rice blast fungus Magnaporthe grisea.</title>
        <authorList>
            <person name="Dean R.A."/>
            <person name="Talbot N.J."/>
            <person name="Ebbole D.J."/>
            <person name="Farman M.L."/>
            <person name="Mitchell T.K."/>
            <person name="Orbach M.J."/>
            <person name="Thon M."/>
            <person name="Kulkarni R."/>
            <person name="Xu J.R."/>
            <person name="Pan H."/>
            <person name="Read N.D."/>
            <person name="Lee Y.H."/>
            <person name="Carbone I."/>
            <person name="Brown D."/>
            <person name="Oh Y.Y."/>
            <person name="Donofrio N."/>
            <person name="Jeong J.S."/>
            <person name="Soanes D.M."/>
            <person name="Djonovic S."/>
            <person name="Kolomiets E."/>
            <person name="Rehmeyer C."/>
            <person name="Li W."/>
            <person name="Harding M."/>
            <person name="Kim S."/>
            <person name="Lebrun M.H."/>
            <person name="Bohnert H."/>
            <person name="Coughlan S."/>
            <person name="Butler J."/>
            <person name="Calvo S."/>
            <person name="Ma L.J."/>
            <person name="Nicol R."/>
            <person name="Purcell S."/>
            <person name="Nusbaum C."/>
            <person name="Galagan J.E."/>
            <person name="Birren B.W."/>
        </authorList>
    </citation>
    <scope>NUCLEOTIDE SEQUENCE [LARGE SCALE GENOMIC DNA]</scope>
    <source>
        <strain evidence="2">70-15 / ATCC MYA-4617 / FGSC 8958</strain>
    </source>
</reference>
<organism evidence="1 2">
    <name type="scientific">Pyricularia oryzae (strain 70-15 / ATCC MYA-4617 / FGSC 8958)</name>
    <name type="common">Rice blast fungus</name>
    <name type="synonym">Magnaporthe oryzae</name>
    <dbReference type="NCBI Taxonomy" id="242507"/>
    <lineage>
        <taxon>Eukaryota</taxon>
        <taxon>Fungi</taxon>
        <taxon>Dikarya</taxon>
        <taxon>Ascomycota</taxon>
        <taxon>Pezizomycotina</taxon>
        <taxon>Sordariomycetes</taxon>
        <taxon>Sordariomycetidae</taxon>
        <taxon>Magnaporthales</taxon>
        <taxon>Pyriculariaceae</taxon>
        <taxon>Pyricularia</taxon>
    </lineage>
</organism>
<dbReference type="InParanoid" id="G4NBM8"/>
<sequence>MVSFWVTLLSRSSLNLRLDSIFMPLEPVTGGTQNKLPPINRVFSTAPTSASQNHKRMIGGGLLGQKRQHLRRLTAWCKQIPHTWGLGVAATANNNTLRIFG</sequence>
<evidence type="ECO:0000313" key="1">
    <source>
        <dbReference type="EMBL" id="EHA48133.1"/>
    </source>
</evidence>
<keyword evidence="2" id="KW-1185">Reference proteome</keyword>
<dbReference type="RefSeq" id="XP_003717717.1">
    <property type="nucleotide sequence ID" value="XM_003717669.1"/>
</dbReference>
<evidence type="ECO:0000313" key="2">
    <source>
        <dbReference type="Proteomes" id="UP000009058"/>
    </source>
</evidence>
<dbReference type="KEGG" id="mgr:MGG_17305"/>